<feature type="domain" description="RING-type" evidence="3">
    <location>
        <begin position="5"/>
        <end position="52"/>
    </location>
</feature>
<name>A0A2J8ADE3_9CHLO</name>
<accession>A0A2J8ADE3</accession>
<dbReference type="GO" id="GO:0008270">
    <property type="term" value="F:zinc ion binding"/>
    <property type="evidence" value="ECO:0007669"/>
    <property type="project" value="UniProtKB-KW"/>
</dbReference>
<dbReference type="PROSITE" id="PS50089">
    <property type="entry name" value="ZF_RING_2"/>
    <property type="match status" value="1"/>
</dbReference>
<evidence type="ECO:0000313" key="4">
    <source>
        <dbReference type="EMBL" id="PNH10535.1"/>
    </source>
</evidence>
<gene>
    <name evidence="4" type="ORF">TSOC_002714</name>
</gene>
<keyword evidence="5" id="KW-1185">Reference proteome</keyword>
<feature type="transmembrane region" description="Helical" evidence="2">
    <location>
        <begin position="109"/>
        <end position="130"/>
    </location>
</feature>
<comment type="caution">
    <text evidence="4">The sequence shown here is derived from an EMBL/GenBank/DDBJ whole genome shotgun (WGS) entry which is preliminary data.</text>
</comment>
<dbReference type="Gene3D" id="3.30.40.10">
    <property type="entry name" value="Zinc/RING finger domain, C3HC4 (zinc finger)"/>
    <property type="match status" value="1"/>
</dbReference>
<dbReference type="SMART" id="SM01197">
    <property type="entry name" value="FANCL_C"/>
    <property type="match status" value="1"/>
</dbReference>
<dbReference type="Proteomes" id="UP000236333">
    <property type="component" value="Unassembled WGS sequence"/>
</dbReference>
<sequence length="179" mass="20085">MATECMICFESTQVNRVMTMQCSMCNKQYHGSCMLNWYASRSSGPSSCPNCRATISIFYNFSISNSNHSPKRELPLLSMQEWLKRGVSRLPAFVLGLRQTYEMKECESVFSWTLGIWHSILSACATGIIVMRVVDMDIALVYAVFLLFSVNVMVDDSSLTKATAAKNAVLQQMMLCVTP</sequence>
<dbReference type="Pfam" id="PF13639">
    <property type="entry name" value="zf-RING_2"/>
    <property type="match status" value="1"/>
</dbReference>
<organism evidence="4 5">
    <name type="scientific">Tetrabaena socialis</name>
    <dbReference type="NCBI Taxonomy" id="47790"/>
    <lineage>
        <taxon>Eukaryota</taxon>
        <taxon>Viridiplantae</taxon>
        <taxon>Chlorophyta</taxon>
        <taxon>core chlorophytes</taxon>
        <taxon>Chlorophyceae</taxon>
        <taxon>CS clade</taxon>
        <taxon>Chlamydomonadales</taxon>
        <taxon>Tetrabaenaceae</taxon>
        <taxon>Tetrabaena</taxon>
    </lineage>
</organism>
<keyword evidence="1" id="KW-0862">Zinc</keyword>
<keyword evidence="1" id="KW-0479">Metal-binding</keyword>
<keyword evidence="2" id="KW-0812">Transmembrane</keyword>
<reference evidence="4 5" key="1">
    <citation type="journal article" date="2017" name="Mol. Biol. Evol.">
        <title>The 4-celled Tetrabaena socialis nuclear genome reveals the essential components for genetic control of cell number at the origin of multicellularity in the volvocine lineage.</title>
        <authorList>
            <person name="Featherston J."/>
            <person name="Arakaki Y."/>
            <person name="Hanschen E.R."/>
            <person name="Ferris P.J."/>
            <person name="Michod R.E."/>
            <person name="Olson B.J.S.C."/>
            <person name="Nozaki H."/>
            <person name="Durand P.M."/>
        </authorList>
    </citation>
    <scope>NUCLEOTIDE SEQUENCE [LARGE SCALE GENOMIC DNA]</scope>
    <source>
        <strain evidence="4 5">NIES-571</strain>
    </source>
</reference>
<evidence type="ECO:0000256" key="1">
    <source>
        <dbReference type="PROSITE-ProRule" id="PRU00175"/>
    </source>
</evidence>
<feature type="transmembrane region" description="Helical" evidence="2">
    <location>
        <begin position="136"/>
        <end position="154"/>
    </location>
</feature>
<dbReference type="InterPro" id="IPR013083">
    <property type="entry name" value="Znf_RING/FYVE/PHD"/>
</dbReference>
<dbReference type="SUPFAM" id="SSF57850">
    <property type="entry name" value="RING/U-box"/>
    <property type="match status" value="1"/>
</dbReference>
<keyword evidence="2" id="KW-0472">Membrane</keyword>
<proteinExistence type="predicted"/>
<protein>
    <recommendedName>
        <fullName evidence="3">RING-type domain-containing protein</fullName>
    </recommendedName>
</protein>
<evidence type="ECO:0000259" key="3">
    <source>
        <dbReference type="PROSITE" id="PS50089"/>
    </source>
</evidence>
<dbReference type="InterPro" id="IPR001841">
    <property type="entry name" value="Znf_RING"/>
</dbReference>
<evidence type="ECO:0000256" key="2">
    <source>
        <dbReference type="SAM" id="Phobius"/>
    </source>
</evidence>
<dbReference type="AlphaFoldDB" id="A0A2J8ADE3"/>
<evidence type="ECO:0000313" key="5">
    <source>
        <dbReference type="Proteomes" id="UP000236333"/>
    </source>
</evidence>
<keyword evidence="1" id="KW-0863">Zinc-finger</keyword>
<keyword evidence="2" id="KW-1133">Transmembrane helix</keyword>
<dbReference type="EMBL" id="PGGS01000053">
    <property type="protein sequence ID" value="PNH10535.1"/>
    <property type="molecule type" value="Genomic_DNA"/>
</dbReference>